<dbReference type="Proteomes" id="UP000738325">
    <property type="component" value="Unassembled WGS sequence"/>
</dbReference>
<keyword evidence="3" id="KW-1185">Reference proteome</keyword>
<feature type="compositionally biased region" description="Polar residues" evidence="1">
    <location>
        <begin position="43"/>
        <end position="71"/>
    </location>
</feature>
<feature type="region of interest" description="Disordered" evidence="1">
    <location>
        <begin position="263"/>
        <end position="286"/>
    </location>
</feature>
<dbReference type="AlphaFoldDB" id="A0A9P6UZ01"/>
<reference evidence="2" key="1">
    <citation type="journal article" date="2020" name="Fungal Divers.">
        <title>Resolving the Mortierellaceae phylogeny through synthesis of multi-gene phylogenetics and phylogenomics.</title>
        <authorList>
            <person name="Vandepol N."/>
            <person name="Liber J."/>
            <person name="Desiro A."/>
            <person name="Na H."/>
            <person name="Kennedy M."/>
            <person name="Barry K."/>
            <person name="Grigoriev I.V."/>
            <person name="Miller A.N."/>
            <person name="O'Donnell K."/>
            <person name="Stajich J.E."/>
            <person name="Bonito G."/>
        </authorList>
    </citation>
    <scope>NUCLEOTIDE SEQUENCE</scope>
    <source>
        <strain evidence="2">REB-010B</strain>
    </source>
</reference>
<accession>A0A9P6UZ01</accession>
<dbReference type="OrthoDB" id="2426141at2759"/>
<name>A0A9P6UZ01_9FUNG</name>
<feature type="compositionally biased region" description="Low complexity" evidence="1">
    <location>
        <begin position="140"/>
        <end position="165"/>
    </location>
</feature>
<feature type="region of interest" description="Disordered" evidence="1">
    <location>
        <begin position="100"/>
        <end position="200"/>
    </location>
</feature>
<evidence type="ECO:0000313" key="3">
    <source>
        <dbReference type="Proteomes" id="UP000738325"/>
    </source>
</evidence>
<comment type="caution">
    <text evidence="2">The sequence shown here is derived from an EMBL/GenBank/DDBJ whole genome shotgun (WGS) entry which is preliminary data.</text>
</comment>
<feature type="compositionally biased region" description="Polar residues" evidence="1">
    <location>
        <begin position="171"/>
        <end position="186"/>
    </location>
</feature>
<proteinExistence type="predicted"/>
<organism evidence="2 3">
    <name type="scientific">Dissophora globulifera</name>
    <dbReference type="NCBI Taxonomy" id="979702"/>
    <lineage>
        <taxon>Eukaryota</taxon>
        <taxon>Fungi</taxon>
        <taxon>Fungi incertae sedis</taxon>
        <taxon>Mucoromycota</taxon>
        <taxon>Mortierellomycotina</taxon>
        <taxon>Mortierellomycetes</taxon>
        <taxon>Mortierellales</taxon>
        <taxon>Mortierellaceae</taxon>
        <taxon>Dissophora</taxon>
    </lineage>
</organism>
<dbReference type="EMBL" id="JAAAIP010000080">
    <property type="protein sequence ID" value="KAG0326573.1"/>
    <property type="molecule type" value="Genomic_DNA"/>
</dbReference>
<evidence type="ECO:0000313" key="2">
    <source>
        <dbReference type="EMBL" id="KAG0326573.1"/>
    </source>
</evidence>
<protein>
    <submittedName>
        <fullName evidence="2">Uncharacterized protein</fullName>
    </submittedName>
</protein>
<feature type="region of interest" description="Disordered" evidence="1">
    <location>
        <begin position="17"/>
        <end position="71"/>
    </location>
</feature>
<feature type="region of interest" description="Disordered" evidence="1">
    <location>
        <begin position="348"/>
        <end position="382"/>
    </location>
</feature>
<evidence type="ECO:0000256" key="1">
    <source>
        <dbReference type="SAM" id="MobiDB-lite"/>
    </source>
</evidence>
<gene>
    <name evidence="2" type="ORF">BGZ99_009449</name>
</gene>
<feature type="compositionally biased region" description="Polar residues" evidence="1">
    <location>
        <begin position="100"/>
        <end position="131"/>
    </location>
</feature>
<sequence length="574" mass="62247">MFARQVDPLAEYSSAISAAEQQHRARQNAYELGKNHSRHEQRFASNASSGTPSQSLHGSKSMSVGDSTCNNPYKRKHPLQFESDFFAALDSSLKEHTADTMSTHAATSKKNTGSSCCSSSAPHRMGSSWSSRPFKRSKKSTLSTAGTPSSPTTSSTHTTAAQSSPLAQHSIPATSPRSPGSFTARTSPVPRSGSPDSRIRIPPVLSELKSCSRSSISAAGSSPPLRKRALINSSGIHSNSSGPSIIDLSSGEELVMLHLGENDHKRMREGDPLSPTGGGDDSIDPPKEIFEFQDDGSLLPITDRYAPAQPSPAKKVRLCKANQSHLRFWNEADGDVGVKEKDTKANQGRKIGSINGGISGSSSNGYPRPAQSGYWSGAAARRKGSRSVRNNRGIFYHRLWEDLEAGVNQSVEHQKDHLAEEIDAQLSDDESAGSQRSARISRTSQQALIRYQQPLMFSMSGNLEDLDWGHWSNLGVPGVVPVEGLQGNEVVLYQKLIDNNTISVKARKGRSDAWKNRKDTEIGDTLSGRRSAAFIKELDDDEDDGNMADDEGCEVSEEGPLVELEERIMDMELN</sequence>